<protein>
    <submittedName>
        <fullName evidence="3">Sarcosine oxidase subunit alpha</fullName>
    </submittedName>
</protein>
<dbReference type="GO" id="GO:0016491">
    <property type="term" value="F:oxidoreductase activity"/>
    <property type="evidence" value="ECO:0007669"/>
    <property type="project" value="UniProtKB-KW"/>
</dbReference>
<dbReference type="PANTHER" id="PTHR42949">
    <property type="entry name" value="ANAEROBIC GLYCEROL-3-PHOSPHATE DEHYDROGENASE SUBUNIT B"/>
    <property type="match status" value="1"/>
</dbReference>
<dbReference type="EMBL" id="FQXM01000006">
    <property type="protein sequence ID" value="SHH49887.1"/>
    <property type="molecule type" value="Genomic_DNA"/>
</dbReference>
<dbReference type="Pfam" id="PF07992">
    <property type="entry name" value="Pyr_redox_2"/>
    <property type="match status" value="1"/>
</dbReference>
<dbReference type="Gene3D" id="3.50.50.60">
    <property type="entry name" value="FAD/NAD(P)-binding domain"/>
    <property type="match status" value="2"/>
</dbReference>
<dbReference type="InterPro" id="IPR036188">
    <property type="entry name" value="FAD/NAD-bd_sf"/>
</dbReference>
<dbReference type="STRING" id="1121316.SAMN02745207_01291"/>
<evidence type="ECO:0000313" key="4">
    <source>
        <dbReference type="Proteomes" id="UP000184447"/>
    </source>
</evidence>
<dbReference type="AlphaFoldDB" id="A0A1M5TGK6"/>
<proteinExistence type="predicted"/>
<keyword evidence="4" id="KW-1185">Reference proteome</keyword>
<reference evidence="3 4" key="1">
    <citation type="submission" date="2016-11" db="EMBL/GenBank/DDBJ databases">
        <authorList>
            <person name="Jaros S."/>
            <person name="Januszkiewicz K."/>
            <person name="Wedrychowicz H."/>
        </authorList>
    </citation>
    <scope>NUCLEOTIDE SEQUENCE [LARGE SCALE GENOMIC DNA]</scope>
    <source>
        <strain evidence="3 4">DSM 8605</strain>
    </source>
</reference>
<keyword evidence="1" id="KW-0560">Oxidoreductase</keyword>
<dbReference type="Proteomes" id="UP000184447">
    <property type="component" value="Unassembled WGS sequence"/>
</dbReference>
<dbReference type="OrthoDB" id="9776839at2"/>
<dbReference type="SUPFAM" id="SSF51905">
    <property type="entry name" value="FAD/NAD(P)-binding domain"/>
    <property type="match status" value="1"/>
</dbReference>
<dbReference type="InterPro" id="IPR023753">
    <property type="entry name" value="FAD/NAD-binding_dom"/>
</dbReference>
<dbReference type="PRINTS" id="PR00469">
    <property type="entry name" value="PNDRDTASEII"/>
</dbReference>
<name>A0A1M5TGK6_9CLOT</name>
<sequence>MHKYDIIVIGGGSAGMAAAIKAKEIGNKSVLIVEREDQLGGTLNQCIHSGFGVEIFGEELTGPEYVDRFIKKVKEMNIEYRLNTTILELSSNKIVTLVSPQDGVTEVKAKAIILAMGCRERPRGVLNISGSRCAGIYSAGTAQRFMNLDGYLPGKKVVIFGSGNIALRVARRMTLESAEVKAVIEELPEPKGDKKNVIGCLENFEIPLFNSYTITEIKGEQRVEGVIISKVDENLKVIEDSEKFIECDTIVLSVALTPENKLCKNSKINLSSENRAPEVNDNLETNIEGIFACGNLIYYHNSVSEISMEGYKAAENAVEYIKKLF</sequence>
<evidence type="ECO:0000259" key="2">
    <source>
        <dbReference type="Pfam" id="PF07992"/>
    </source>
</evidence>
<dbReference type="InterPro" id="IPR051691">
    <property type="entry name" value="Metab_Enz_Cyan_OpOx_G3PDH"/>
</dbReference>
<accession>A0A1M5TGK6</accession>
<feature type="domain" description="FAD/NAD(P)-binding" evidence="2">
    <location>
        <begin position="4"/>
        <end position="318"/>
    </location>
</feature>
<dbReference type="RefSeq" id="WP_073337617.1">
    <property type="nucleotide sequence ID" value="NZ_FQXM01000006.1"/>
</dbReference>
<dbReference type="PRINTS" id="PR00368">
    <property type="entry name" value="FADPNR"/>
</dbReference>
<dbReference type="PANTHER" id="PTHR42949:SF3">
    <property type="entry name" value="ANAEROBIC GLYCEROL-3-PHOSPHATE DEHYDROGENASE SUBUNIT B"/>
    <property type="match status" value="1"/>
</dbReference>
<evidence type="ECO:0000256" key="1">
    <source>
        <dbReference type="ARBA" id="ARBA00023002"/>
    </source>
</evidence>
<organism evidence="3 4">
    <name type="scientific">Clostridium grantii DSM 8605</name>
    <dbReference type="NCBI Taxonomy" id="1121316"/>
    <lineage>
        <taxon>Bacteria</taxon>
        <taxon>Bacillati</taxon>
        <taxon>Bacillota</taxon>
        <taxon>Clostridia</taxon>
        <taxon>Eubacteriales</taxon>
        <taxon>Clostridiaceae</taxon>
        <taxon>Clostridium</taxon>
    </lineage>
</organism>
<gene>
    <name evidence="3" type="ORF">SAMN02745207_01291</name>
</gene>
<evidence type="ECO:0000313" key="3">
    <source>
        <dbReference type="EMBL" id="SHH49887.1"/>
    </source>
</evidence>